<reference evidence="5 6" key="1">
    <citation type="submission" date="2019-05" db="EMBL/GenBank/DDBJ databases">
        <title>Dyadobacter AR-3-8 sp. nov., isolated from arctic soil.</title>
        <authorList>
            <person name="Chaudhary D.K."/>
        </authorList>
    </citation>
    <scope>NUCLEOTIDE SEQUENCE [LARGE SCALE GENOMIC DNA]</scope>
    <source>
        <strain evidence="5 6">AR-3-8</strain>
    </source>
</reference>
<sequence>MTKAETVSKLVEMTGIQKEETEQILEAFFSTVKDSMSEGENIYIRGFGSFIVKKRAAKIARNISLKSSVMVPASFIPFFKPSPDFTNQVKEGQPK</sequence>
<evidence type="ECO:0000256" key="3">
    <source>
        <dbReference type="ARBA" id="ARBA00023125"/>
    </source>
</evidence>
<dbReference type="PANTHER" id="PTHR33175:SF3">
    <property type="entry name" value="DNA-BINDING PROTEIN HU-BETA"/>
    <property type="match status" value="1"/>
</dbReference>
<organism evidence="5 6">
    <name type="scientific">Dyadobacter frigoris</name>
    <dbReference type="NCBI Taxonomy" id="2576211"/>
    <lineage>
        <taxon>Bacteria</taxon>
        <taxon>Pseudomonadati</taxon>
        <taxon>Bacteroidota</taxon>
        <taxon>Cytophagia</taxon>
        <taxon>Cytophagales</taxon>
        <taxon>Spirosomataceae</taxon>
        <taxon>Dyadobacter</taxon>
    </lineage>
</organism>
<dbReference type="GO" id="GO:0005829">
    <property type="term" value="C:cytosol"/>
    <property type="evidence" value="ECO:0007669"/>
    <property type="project" value="TreeGrafter"/>
</dbReference>
<dbReference type="EMBL" id="SZVO01000027">
    <property type="protein sequence ID" value="TKT85939.1"/>
    <property type="molecule type" value="Genomic_DNA"/>
</dbReference>
<dbReference type="CDD" id="cd13836">
    <property type="entry name" value="IHF_B"/>
    <property type="match status" value="1"/>
</dbReference>
<evidence type="ECO:0000256" key="4">
    <source>
        <dbReference type="RuleBase" id="RU003939"/>
    </source>
</evidence>
<dbReference type="OrthoDB" id="9799835at2"/>
<dbReference type="GO" id="GO:0003677">
    <property type="term" value="F:DNA binding"/>
    <property type="evidence" value="ECO:0007669"/>
    <property type="project" value="UniProtKB-KW"/>
</dbReference>
<dbReference type="InterPro" id="IPR000119">
    <property type="entry name" value="Hist_DNA-bd"/>
</dbReference>
<dbReference type="PANTHER" id="PTHR33175">
    <property type="entry name" value="DNA-BINDING PROTEIN HU"/>
    <property type="match status" value="1"/>
</dbReference>
<name>A0A4U6CNI5_9BACT</name>
<keyword evidence="6" id="KW-1185">Reference proteome</keyword>
<evidence type="ECO:0000256" key="1">
    <source>
        <dbReference type="ARBA" id="ARBA00010529"/>
    </source>
</evidence>
<dbReference type="GO" id="GO:0030527">
    <property type="term" value="F:structural constituent of chromatin"/>
    <property type="evidence" value="ECO:0007669"/>
    <property type="project" value="InterPro"/>
</dbReference>
<dbReference type="RefSeq" id="WP_137344307.1">
    <property type="nucleotide sequence ID" value="NZ_BSQH01000032.1"/>
</dbReference>
<keyword evidence="3" id="KW-0238">DNA-binding</keyword>
<gene>
    <name evidence="5" type="ORF">FDK13_33075</name>
</gene>
<dbReference type="Proteomes" id="UP000304900">
    <property type="component" value="Unassembled WGS sequence"/>
</dbReference>
<proteinExistence type="inferred from homology"/>
<accession>A0A4U6CNI5</accession>
<dbReference type="InterPro" id="IPR010992">
    <property type="entry name" value="IHF-like_DNA-bd_dom_sf"/>
</dbReference>
<comment type="caution">
    <text evidence="5">The sequence shown here is derived from an EMBL/GenBank/DDBJ whole genome shotgun (WGS) entry which is preliminary data.</text>
</comment>
<dbReference type="GO" id="GO:0030261">
    <property type="term" value="P:chromosome condensation"/>
    <property type="evidence" value="ECO:0007669"/>
    <property type="project" value="UniProtKB-KW"/>
</dbReference>
<keyword evidence="2" id="KW-0226">DNA condensation</keyword>
<evidence type="ECO:0000313" key="6">
    <source>
        <dbReference type="Proteomes" id="UP000304900"/>
    </source>
</evidence>
<comment type="similarity">
    <text evidence="1 4">Belongs to the bacterial histone-like protein family.</text>
</comment>
<dbReference type="SMART" id="SM00411">
    <property type="entry name" value="BHL"/>
    <property type="match status" value="1"/>
</dbReference>
<dbReference type="Gene3D" id="4.10.520.10">
    <property type="entry name" value="IHF-like DNA-binding proteins"/>
    <property type="match status" value="1"/>
</dbReference>
<dbReference type="Pfam" id="PF00216">
    <property type="entry name" value="Bac_DNA_binding"/>
    <property type="match status" value="1"/>
</dbReference>
<dbReference type="AlphaFoldDB" id="A0A4U6CNI5"/>
<protein>
    <submittedName>
        <fullName evidence="5">Integration host factor subunit beta</fullName>
    </submittedName>
</protein>
<evidence type="ECO:0000256" key="2">
    <source>
        <dbReference type="ARBA" id="ARBA00023067"/>
    </source>
</evidence>
<evidence type="ECO:0000313" key="5">
    <source>
        <dbReference type="EMBL" id="TKT85939.1"/>
    </source>
</evidence>
<dbReference type="SUPFAM" id="SSF47729">
    <property type="entry name" value="IHF-like DNA-binding proteins"/>
    <property type="match status" value="1"/>
</dbReference>